<dbReference type="Gene3D" id="3.40.50.1000">
    <property type="entry name" value="HAD superfamily/HAD-like"/>
    <property type="match status" value="1"/>
</dbReference>
<dbReference type="InterPro" id="IPR023198">
    <property type="entry name" value="PGP-like_dom2"/>
</dbReference>
<reference evidence="1" key="1">
    <citation type="submission" date="2016-04" db="EMBL/GenBank/DDBJ databases">
        <authorList>
            <person name="Evans L.H."/>
            <person name="Alamgir A."/>
            <person name="Owens N."/>
            <person name="Weber N.D."/>
            <person name="Virtaneva K."/>
            <person name="Barbian K."/>
            <person name="Babar A."/>
            <person name="Rosenke K."/>
        </authorList>
    </citation>
    <scope>NUCLEOTIDE SEQUENCE</scope>
    <source>
        <strain evidence="1">86</strain>
    </source>
</reference>
<dbReference type="SUPFAM" id="SSF56784">
    <property type="entry name" value="HAD-like"/>
    <property type="match status" value="1"/>
</dbReference>
<dbReference type="InterPro" id="IPR023214">
    <property type="entry name" value="HAD_sf"/>
</dbReference>
<sequence length="221" mass="24290">MKPTVRAVIFDLDGTLVDSLEDLADCVNTALAAHSLPEHPLAPYKYFVGMGLENLIRSAVPAGTPETVFTAVKTRYREEYSQYWARKSRPYDGIFPMLERLAAMGIPLAVLSNKSRIFTGDFVRRFFPETPFVTVQGSPEGGTAKPDPAMALAIAAQLDLPPGSVAFMGDTRVDMETAVNAGMLPVGVLWGFRPEEELREHGAKIIISKPEELFDKLIFSI</sequence>
<dbReference type="PRINTS" id="PR00413">
    <property type="entry name" value="HADHALOGNASE"/>
</dbReference>
<dbReference type="InterPro" id="IPR036412">
    <property type="entry name" value="HAD-like_sf"/>
</dbReference>
<dbReference type="SFLD" id="SFLDG01135">
    <property type="entry name" value="C1.5.6:_HAD__Beta-PGM__Phospha"/>
    <property type="match status" value="1"/>
</dbReference>
<protein>
    <submittedName>
        <fullName evidence="1">Phosphoglycolate phosphatase</fullName>
    </submittedName>
</protein>
<dbReference type="GO" id="GO:0008967">
    <property type="term" value="F:phosphoglycolate phosphatase activity"/>
    <property type="evidence" value="ECO:0007669"/>
    <property type="project" value="TreeGrafter"/>
</dbReference>
<dbReference type="SFLD" id="SFLDS00003">
    <property type="entry name" value="Haloacid_Dehalogenase"/>
    <property type="match status" value="1"/>
</dbReference>
<dbReference type="GO" id="GO:0005829">
    <property type="term" value="C:cytosol"/>
    <property type="evidence" value="ECO:0007669"/>
    <property type="project" value="TreeGrafter"/>
</dbReference>
<accession>A0A212KCI2</accession>
<evidence type="ECO:0000313" key="1">
    <source>
        <dbReference type="EMBL" id="SBW09235.1"/>
    </source>
</evidence>
<name>A0A212KCI2_9DELT</name>
<dbReference type="InterPro" id="IPR006439">
    <property type="entry name" value="HAD-SF_hydro_IA"/>
</dbReference>
<organism evidence="1">
    <name type="scientific">uncultured delta proteobacterium</name>
    <dbReference type="NCBI Taxonomy" id="34034"/>
    <lineage>
        <taxon>Bacteria</taxon>
        <taxon>Deltaproteobacteria</taxon>
        <taxon>environmental samples</taxon>
    </lineage>
</organism>
<gene>
    <name evidence="1" type="ORF">KL86DPRO_50107</name>
</gene>
<dbReference type="EMBL" id="FLUQ01000005">
    <property type="protein sequence ID" value="SBW09235.1"/>
    <property type="molecule type" value="Genomic_DNA"/>
</dbReference>
<dbReference type="InterPro" id="IPR050155">
    <property type="entry name" value="HAD-like_hydrolase_sf"/>
</dbReference>
<dbReference type="PANTHER" id="PTHR43434">
    <property type="entry name" value="PHOSPHOGLYCOLATE PHOSPHATASE"/>
    <property type="match status" value="1"/>
</dbReference>
<dbReference type="PANTHER" id="PTHR43434:SF1">
    <property type="entry name" value="PHOSPHOGLYCOLATE PHOSPHATASE"/>
    <property type="match status" value="1"/>
</dbReference>
<dbReference type="GO" id="GO:0006281">
    <property type="term" value="P:DNA repair"/>
    <property type="evidence" value="ECO:0007669"/>
    <property type="project" value="TreeGrafter"/>
</dbReference>
<dbReference type="InterPro" id="IPR041492">
    <property type="entry name" value="HAD_2"/>
</dbReference>
<dbReference type="Gene3D" id="1.10.150.240">
    <property type="entry name" value="Putative phosphatase, domain 2"/>
    <property type="match status" value="1"/>
</dbReference>
<dbReference type="NCBIfam" id="TIGR01549">
    <property type="entry name" value="HAD-SF-IA-v1"/>
    <property type="match status" value="1"/>
</dbReference>
<dbReference type="AlphaFoldDB" id="A0A212KCI2"/>
<proteinExistence type="predicted"/>
<dbReference type="Pfam" id="PF13419">
    <property type="entry name" value="HAD_2"/>
    <property type="match status" value="1"/>
</dbReference>
<dbReference type="SFLD" id="SFLDG01129">
    <property type="entry name" value="C1.5:_HAD__Beta-PGM__Phosphata"/>
    <property type="match status" value="1"/>
</dbReference>